<comment type="subcellular location">
    <subcellularLocation>
        <location evidence="1 6">Bacterial flagellum basal body</location>
    </subcellularLocation>
</comment>
<name>A0A150WVE1_BDEBC</name>
<keyword evidence="4 6" id="KW-0975">Bacterial flagellum</keyword>
<comment type="function">
    <text evidence="5 6">Structural component of flagellum, the bacterial motility apparatus. Part of the rod structure of flagellar basal body.</text>
</comment>
<evidence type="ECO:0000313" key="10">
    <source>
        <dbReference type="Proteomes" id="UP000075391"/>
    </source>
</evidence>
<evidence type="ECO:0000256" key="1">
    <source>
        <dbReference type="ARBA" id="ARBA00004117"/>
    </source>
</evidence>
<dbReference type="GO" id="GO:0071978">
    <property type="term" value="P:bacterial-type flagellum-dependent swarming motility"/>
    <property type="evidence" value="ECO:0007669"/>
    <property type="project" value="TreeGrafter"/>
</dbReference>
<evidence type="ECO:0000256" key="4">
    <source>
        <dbReference type="ARBA" id="ARBA00023143"/>
    </source>
</evidence>
<dbReference type="PANTHER" id="PTHR30435:SF12">
    <property type="entry name" value="FLAGELLAR BASAL BODY ROD PROTEIN FLGB"/>
    <property type="match status" value="1"/>
</dbReference>
<evidence type="ECO:0000259" key="7">
    <source>
        <dbReference type="Pfam" id="PF00460"/>
    </source>
</evidence>
<dbReference type="NCBIfam" id="TIGR01396">
    <property type="entry name" value="FlgB"/>
    <property type="match status" value="1"/>
</dbReference>
<feature type="domain" description="Flagellar basal body rod protein N-terminal" evidence="7">
    <location>
        <begin position="17"/>
        <end position="39"/>
    </location>
</feature>
<comment type="caution">
    <text evidence="9">The sequence shown here is derived from an EMBL/GenBank/DDBJ whole genome shotgun (WGS) entry which is preliminary data.</text>
</comment>
<dbReference type="GO" id="GO:0030694">
    <property type="term" value="C:bacterial-type flagellum basal body, rod"/>
    <property type="evidence" value="ECO:0007669"/>
    <property type="project" value="InterPro"/>
</dbReference>
<protein>
    <recommendedName>
        <fullName evidence="3 6">Flagellar basal body rod protein FlgB</fullName>
    </recommendedName>
</protein>
<evidence type="ECO:0000256" key="2">
    <source>
        <dbReference type="ARBA" id="ARBA00009677"/>
    </source>
</evidence>
<proteinExistence type="inferred from homology"/>
<keyword evidence="9" id="KW-0282">Flagellum</keyword>
<evidence type="ECO:0000256" key="5">
    <source>
        <dbReference type="ARBA" id="ARBA00024934"/>
    </source>
</evidence>
<comment type="similarity">
    <text evidence="2 6">Belongs to the flagella basal body rod proteins family.</text>
</comment>
<evidence type="ECO:0000256" key="3">
    <source>
        <dbReference type="ARBA" id="ARBA00014376"/>
    </source>
</evidence>
<dbReference type="Proteomes" id="UP000075799">
    <property type="component" value="Unassembled WGS sequence"/>
</dbReference>
<dbReference type="InterPro" id="IPR006300">
    <property type="entry name" value="FlgB"/>
</dbReference>
<organism evidence="9 10">
    <name type="scientific">Bdellovibrio bacteriovorus</name>
    <dbReference type="NCBI Taxonomy" id="959"/>
    <lineage>
        <taxon>Bacteria</taxon>
        <taxon>Pseudomonadati</taxon>
        <taxon>Bdellovibrionota</taxon>
        <taxon>Bdellovibrionia</taxon>
        <taxon>Bdellovibrionales</taxon>
        <taxon>Pseudobdellovibrionaceae</taxon>
        <taxon>Bdellovibrio</taxon>
    </lineage>
</organism>
<dbReference type="PIRSF" id="PIRSF002889">
    <property type="entry name" value="Rod_FlgB"/>
    <property type="match status" value="1"/>
</dbReference>
<dbReference type="InterPro" id="IPR001444">
    <property type="entry name" value="Flag_bb_rod_N"/>
</dbReference>
<dbReference type="EMBL" id="LUKF01000001">
    <property type="protein sequence ID" value="KYG70433.1"/>
    <property type="molecule type" value="Genomic_DNA"/>
</dbReference>
<sequence>MSNGIFDKTTNALATSLAMRQLRHNVTASNIANAETPGYHAKKMDFEGALQRALDLDGANSLSTSDSQHFGIGGVSVSKTRPDIYEDPEGAVNNDGNTVDVEKEMSALSENAVLYKAALQLINKKMAALKYAANDGR</sequence>
<accession>A0A150WVE1</accession>
<dbReference type="PANTHER" id="PTHR30435">
    <property type="entry name" value="FLAGELLAR PROTEIN"/>
    <property type="match status" value="1"/>
</dbReference>
<evidence type="ECO:0000313" key="11">
    <source>
        <dbReference type="Proteomes" id="UP000075799"/>
    </source>
</evidence>
<dbReference type="Proteomes" id="UP000075391">
    <property type="component" value="Unassembled WGS sequence"/>
</dbReference>
<keyword evidence="9" id="KW-0966">Cell projection</keyword>
<dbReference type="EMBL" id="LUKD01000001">
    <property type="protein sequence ID" value="KYG68499.1"/>
    <property type="molecule type" value="Genomic_DNA"/>
</dbReference>
<evidence type="ECO:0000256" key="6">
    <source>
        <dbReference type="PIRNR" id="PIRNR002889"/>
    </source>
</evidence>
<reference evidence="10 11" key="1">
    <citation type="submission" date="2016-03" db="EMBL/GenBank/DDBJ databases">
        <authorList>
            <person name="Ploux O."/>
        </authorList>
    </citation>
    <scope>NUCLEOTIDE SEQUENCE [LARGE SCALE GENOMIC DNA]</scope>
    <source>
        <strain evidence="9 10">BER2</strain>
        <strain evidence="8 11">EC13</strain>
    </source>
</reference>
<dbReference type="RefSeq" id="WP_063205192.1">
    <property type="nucleotide sequence ID" value="NZ_CP168967.1"/>
</dbReference>
<dbReference type="Pfam" id="PF00460">
    <property type="entry name" value="Flg_bb_rod"/>
    <property type="match status" value="1"/>
</dbReference>
<evidence type="ECO:0000313" key="8">
    <source>
        <dbReference type="EMBL" id="KYG68499.1"/>
    </source>
</evidence>
<dbReference type="AlphaFoldDB" id="A0A150WVE1"/>
<gene>
    <name evidence="9" type="ORF">AZI85_00310</name>
    <name evidence="8" type="ORF">AZI87_04440</name>
</gene>
<comment type="subunit">
    <text evidence="6">The basal body constitutes a major portion of the flagellar organelle and consists of a number of rings mounted on a central rod.</text>
</comment>
<keyword evidence="9" id="KW-0969">Cilium</keyword>
<dbReference type="OrthoDB" id="5293822at2"/>
<evidence type="ECO:0000313" key="9">
    <source>
        <dbReference type="EMBL" id="KYG70433.1"/>
    </source>
</evidence>